<dbReference type="HOGENOM" id="CLU_2607644_0_0_1"/>
<evidence type="ECO:0000313" key="2">
    <source>
        <dbReference type="Proteomes" id="UP000011668"/>
    </source>
</evidence>
<keyword evidence="2" id="KW-1185">Reference proteome</keyword>
<protein>
    <submittedName>
        <fullName evidence="1">Uncharacterized protein</fullName>
    </submittedName>
</protein>
<proteinExistence type="predicted"/>
<evidence type="ECO:0000313" key="1">
    <source>
        <dbReference type="EMBL" id="ELU35877.1"/>
    </source>
</evidence>
<dbReference type="Proteomes" id="UP000011668">
    <property type="component" value="Unassembled WGS sequence"/>
</dbReference>
<organism evidence="1 2">
    <name type="scientific">Thanatephorus cucumeris (strain AG1-IA)</name>
    <name type="common">Rice sheath blight fungus</name>
    <name type="synonym">Rhizoctonia solani</name>
    <dbReference type="NCBI Taxonomy" id="983506"/>
    <lineage>
        <taxon>Eukaryota</taxon>
        <taxon>Fungi</taxon>
        <taxon>Dikarya</taxon>
        <taxon>Basidiomycota</taxon>
        <taxon>Agaricomycotina</taxon>
        <taxon>Agaricomycetes</taxon>
        <taxon>Cantharellales</taxon>
        <taxon>Ceratobasidiaceae</taxon>
        <taxon>Rhizoctonia</taxon>
        <taxon>Rhizoctonia solani AG-1</taxon>
    </lineage>
</organism>
<dbReference type="AlphaFoldDB" id="L8WGN5"/>
<gene>
    <name evidence="1" type="ORF">AG1IA_10093</name>
</gene>
<accession>L8WGN5</accession>
<name>L8WGN5_THACA</name>
<reference evidence="1 2" key="1">
    <citation type="journal article" date="2013" name="Nat. Commun.">
        <title>The evolution and pathogenic mechanisms of the rice sheath blight pathogen.</title>
        <authorList>
            <person name="Zheng A."/>
            <person name="Lin R."/>
            <person name="Xu L."/>
            <person name="Qin P."/>
            <person name="Tang C."/>
            <person name="Ai P."/>
            <person name="Zhang D."/>
            <person name="Liu Y."/>
            <person name="Sun Z."/>
            <person name="Feng H."/>
            <person name="Wang Y."/>
            <person name="Chen Y."/>
            <person name="Liang X."/>
            <person name="Fu R."/>
            <person name="Li Q."/>
            <person name="Zhang J."/>
            <person name="Yu X."/>
            <person name="Xie Z."/>
            <person name="Ding L."/>
            <person name="Guan P."/>
            <person name="Tang J."/>
            <person name="Liang Y."/>
            <person name="Wang S."/>
            <person name="Deng Q."/>
            <person name="Li S."/>
            <person name="Zhu J."/>
            <person name="Wang L."/>
            <person name="Liu H."/>
            <person name="Li P."/>
        </authorList>
    </citation>
    <scope>NUCLEOTIDE SEQUENCE [LARGE SCALE GENOMIC DNA]</scope>
    <source>
        <strain evidence="2">AG-1 IA</strain>
    </source>
</reference>
<dbReference type="EMBL" id="AFRT01005006">
    <property type="protein sequence ID" value="ELU35877.1"/>
    <property type="molecule type" value="Genomic_DNA"/>
</dbReference>
<comment type="caution">
    <text evidence="1">The sequence shown here is derived from an EMBL/GenBank/DDBJ whole genome shotgun (WGS) entry which is preliminary data.</text>
</comment>
<sequence>MIGRVEWESSHGGARVEALIAHIPKVSASARDMQQCPRSLFKYPVTGCPHPIDLGSMESNRTSVLCFDWVRVGPARAHT</sequence>